<name>A0A5B2WKE4_9PSEU</name>
<dbReference type="AlphaFoldDB" id="A0A5B2WKE4"/>
<dbReference type="GO" id="GO:0003677">
    <property type="term" value="F:DNA binding"/>
    <property type="evidence" value="ECO:0007669"/>
    <property type="project" value="UniProtKB-KW"/>
</dbReference>
<dbReference type="PANTHER" id="PTHR39515">
    <property type="entry name" value="CONSERVED PROTEIN"/>
    <property type="match status" value="1"/>
</dbReference>
<dbReference type="EMBL" id="VUOB01000081">
    <property type="protein sequence ID" value="KAA2251388.1"/>
    <property type="molecule type" value="Genomic_DNA"/>
</dbReference>
<dbReference type="Proteomes" id="UP000323454">
    <property type="component" value="Unassembled WGS sequence"/>
</dbReference>
<keyword evidence="3" id="KW-0804">Transcription</keyword>
<proteinExistence type="predicted"/>
<evidence type="ECO:0000313" key="6">
    <source>
        <dbReference type="Proteomes" id="UP000323454"/>
    </source>
</evidence>
<dbReference type="PROSITE" id="PS01117">
    <property type="entry name" value="HTH_MARR_1"/>
    <property type="match status" value="1"/>
</dbReference>
<dbReference type="InterPro" id="IPR052526">
    <property type="entry name" value="HTH-type_Bedaq_tolerance"/>
</dbReference>
<evidence type="ECO:0000256" key="2">
    <source>
        <dbReference type="ARBA" id="ARBA00023125"/>
    </source>
</evidence>
<reference evidence="5 6" key="2">
    <citation type="submission" date="2019-09" db="EMBL/GenBank/DDBJ databases">
        <authorList>
            <person name="Jin C."/>
        </authorList>
    </citation>
    <scope>NUCLEOTIDE SEQUENCE [LARGE SCALE GENOMIC DNA]</scope>
    <source>
        <strain evidence="5 6">AN110305</strain>
    </source>
</reference>
<dbReference type="OrthoDB" id="5148120at2"/>
<evidence type="ECO:0000259" key="4">
    <source>
        <dbReference type="PROSITE" id="PS50995"/>
    </source>
</evidence>
<dbReference type="InterPro" id="IPR000835">
    <property type="entry name" value="HTH_MarR-typ"/>
</dbReference>
<gene>
    <name evidence="5" type="ORF">F0L68_37415</name>
</gene>
<keyword evidence="2" id="KW-0238">DNA-binding</keyword>
<dbReference type="Pfam" id="PF01047">
    <property type="entry name" value="MarR"/>
    <property type="match status" value="1"/>
</dbReference>
<dbReference type="InterPro" id="IPR036390">
    <property type="entry name" value="WH_DNA-bd_sf"/>
</dbReference>
<dbReference type="GO" id="GO:0003700">
    <property type="term" value="F:DNA-binding transcription factor activity"/>
    <property type="evidence" value="ECO:0007669"/>
    <property type="project" value="InterPro"/>
</dbReference>
<dbReference type="PROSITE" id="PS50995">
    <property type="entry name" value="HTH_MARR_2"/>
    <property type="match status" value="1"/>
</dbReference>
<reference evidence="5 6" key="1">
    <citation type="submission" date="2019-09" db="EMBL/GenBank/DDBJ databases">
        <title>Goodfellowia gen. nov., a new genus of the Pseudonocardineae related to Actinoalloteichus, containing Goodfellowia coeruleoviolacea gen. nov., comb. nov. gen. nov., comb. nov.</title>
        <authorList>
            <person name="Labeda D."/>
        </authorList>
    </citation>
    <scope>NUCLEOTIDE SEQUENCE [LARGE SCALE GENOMIC DNA]</scope>
    <source>
        <strain evidence="5 6">AN110305</strain>
    </source>
</reference>
<dbReference type="InterPro" id="IPR023187">
    <property type="entry name" value="Tscrpt_reg_MarR-type_CS"/>
</dbReference>
<organism evidence="5 6">
    <name type="scientific">Solihabitans fulvus</name>
    <dbReference type="NCBI Taxonomy" id="1892852"/>
    <lineage>
        <taxon>Bacteria</taxon>
        <taxon>Bacillati</taxon>
        <taxon>Actinomycetota</taxon>
        <taxon>Actinomycetes</taxon>
        <taxon>Pseudonocardiales</taxon>
        <taxon>Pseudonocardiaceae</taxon>
        <taxon>Solihabitans</taxon>
    </lineage>
</organism>
<evidence type="ECO:0000256" key="3">
    <source>
        <dbReference type="ARBA" id="ARBA00023163"/>
    </source>
</evidence>
<dbReference type="PANTHER" id="PTHR39515:SF2">
    <property type="entry name" value="HTH-TYPE TRANSCRIPTIONAL REGULATOR RV0880"/>
    <property type="match status" value="1"/>
</dbReference>
<comment type="caution">
    <text evidence="5">The sequence shown here is derived from an EMBL/GenBank/DDBJ whole genome shotgun (WGS) entry which is preliminary data.</text>
</comment>
<feature type="domain" description="HTH marR-type" evidence="4">
    <location>
        <begin position="24"/>
        <end position="158"/>
    </location>
</feature>
<accession>A0A5B2WKE4</accession>
<evidence type="ECO:0000313" key="5">
    <source>
        <dbReference type="EMBL" id="KAA2251388.1"/>
    </source>
</evidence>
<dbReference type="Gene3D" id="1.10.10.10">
    <property type="entry name" value="Winged helix-like DNA-binding domain superfamily/Winged helix DNA-binding domain"/>
    <property type="match status" value="1"/>
</dbReference>
<sequence>MSDPVAPQDARQRAAQDAPHLDTADELGFQLVRFIRLVGRASAQFTTAQKGGIERASYALLAHLVLDGPQRTTALAEAVHSDTSTVSRQSGALVQHGLVERRADPDDGRACLLAATERGTRVFEHNRRERNRHIARLTDHWPDEDRRTLVTLLDRFNSDCETYRPDLVDTPRAVHEQGETP</sequence>
<dbReference type="SUPFAM" id="SSF46785">
    <property type="entry name" value="Winged helix' DNA-binding domain"/>
    <property type="match status" value="1"/>
</dbReference>
<keyword evidence="1" id="KW-0805">Transcription regulation</keyword>
<dbReference type="SMART" id="SM00347">
    <property type="entry name" value="HTH_MARR"/>
    <property type="match status" value="1"/>
</dbReference>
<evidence type="ECO:0000256" key="1">
    <source>
        <dbReference type="ARBA" id="ARBA00023015"/>
    </source>
</evidence>
<protein>
    <submittedName>
        <fullName evidence="5">Winged helix-turn-helix transcriptional regulator</fullName>
    </submittedName>
</protein>
<dbReference type="InterPro" id="IPR036388">
    <property type="entry name" value="WH-like_DNA-bd_sf"/>
</dbReference>
<keyword evidence="6" id="KW-1185">Reference proteome</keyword>